<evidence type="ECO:0000313" key="2">
    <source>
        <dbReference type="Proteomes" id="UP001162060"/>
    </source>
</evidence>
<name>A0AAV1TDW6_9STRA</name>
<protein>
    <submittedName>
        <fullName evidence="1">Uncharacterized protein</fullName>
    </submittedName>
</protein>
<proteinExistence type="predicted"/>
<dbReference type="AlphaFoldDB" id="A0AAV1TDW6"/>
<sequence length="32" mass="3205">MSIAYVLPFPITSSSAAATKATAMDSDDATAV</sequence>
<accession>A0AAV1TDW6</accession>
<reference evidence="1" key="1">
    <citation type="submission" date="2024-01" db="EMBL/GenBank/DDBJ databases">
        <authorList>
            <person name="Webb A."/>
        </authorList>
    </citation>
    <scope>NUCLEOTIDE SEQUENCE</scope>
    <source>
        <strain evidence="1">Pm1</strain>
    </source>
</reference>
<comment type="caution">
    <text evidence="1">The sequence shown here is derived from an EMBL/GenBank/DDBJ whole genome shotgun (WGS) entry which is preliminary data.</text>
</comment>
<evidence type="ECO:0000313" key="1">
    <source>
        <dbReference type="EMBL" id="CAK7912040.1"/>
    </source>
</evidence>
<dbReference type="EMBL" id="CAKLBY020000038">
    <property type="protein sequence ID" value="CAK7912040.1"/>
    <property type="molecule type" value="Genomic_DNA"/>
</dbReference>
<gene>
    <name evidence="1" type="ORF">PM001_LOCUS4485</name>
</gene>
<organism evidence="1 2">
    <name type="scientific">Peronospora matthiolae</name>
    <dbReference type="NCBI Taxonomy" id="2874970"/>
    <lineage>
        <taxon>Eukaryota</taxon>
        <taxon>Sar</taxon>
        <taxon>Stramenopiles</taxon>
        <taxon>Oomycota</taxon>
        <taxon>Peronosporomycetes</taxon>
        <taxon>Peronosporales</taxon>
        <taxon>Peronosporaceae</taxon>
        <taxon>Peronospora</taxon>
    </lineage>
</organism>
<dbReference type="Proteomes" id="UP001162060">
    <property type="component" value="Unassembled WGS sequence"/>
</dbReference>